<dbReference type="GO" id="GO:0003676">
    <property type="term" value="F:nucleic acid binding"/>
    <property type="evidence" value="ECO:0007669"/>
    <property type="project" value="InterPro"/>
</dbReference>
<evidence type="ECO:0000259" key="3">
    <source>
        <dbReference type="PROSITE" id="PS50158"/>
    </source>
</evidence>
<name>A0A9J6G5M5_HAELO</name>
<feature type="domain" description="CCHC-type" evidence="3">
    <location>
        <begin position="97"/>
        <end position="112"/>
    </location>
</feature>
<protein>
    <recommendedName>
        <fullName evidence="3">CCHC-type domain-containing protein</fullName>
    </recommendedName>
</protein>
<sequence length="169" mass="17974">MLFAAACSETTSRASGSSENVGRSLTARVIHGIDQGTTQEQLSNTKATTEPRIIDARMLGASTSAVIAFEGPHVPFYIKAYGHFTRCRPYRQTVQCCSRCGELGHRRVVCPNPDTSTCAQCHAKDPAPDHDCTPCGSGPSPSKGIDTPGAISNGLRLGKHHDSALPKPR</sequence>
<keyword evidence="1" id="KW-0862">Zinc</keyword>
<dbReference type="Proteomes" id="UP000821853">
    <property type="component" value="Chromosome 3"/>
</dbReference>
<dbReference type="VEuPathDB" id="VectorBase:HLOH_051835"/>
<reference evidence="4 5" key="1">
    <citation type="journal article" date="2020" name="Cell">
        <title>Large-Scale Comparative Analyses of Tick Genomes Elucidate Their Genetic Diversity and Vector Capacities.</title>
        <authorList>
            <consortium name="Tick Genome and Microbiome Consortium (TIGMIC)"/>
            <person name="Jia N."/>
            <person name="Wang J."/>
            <person name="Shi W."/>
            <person name="Du L."/>
            <person name="Sun Y."/>
            <person name="Zhan W."/>
            <person name="Jiang J.F."/>
            <person name="Wang Q."/>
            <person name="Zhang B."/>
            <person name="Ji P."/>
            <person name="Bell-Sakyi L."/>
            <person name="Cui X.M."/>
            <person name="Yuan T.T."/>
            <person name="Jiang B.G."/>
            <person name="Yang W.F."/>
            <person name="Lam T.T."/>
            <person name="Chang Q.C."/>
            <person name="Ding S.J."/>
            <person name="Wang X.J."/>
            <person name="Zhu J.G."/>
            <person name="Ruan X.D."/>
            <person name="Zhao L."/>
            <person name="Wei J.T."/>
            <person name="Ye R.Z."/>
            <person name="Que T.C."/>
            <person name="Du C.H."/>
            <person name="Zhou Y.H."/>
            <person name="Cheng J.X."/>
            <person name="Dai P.F."/>
            <person name="Guo W.B."/>
            <person name="Han X.H."/>
            <person name="Huang E.J."/>
            <person name="Li L.F."/>
            <person name="Wei W."/>
            <person name="Gao Y.C."/>
            <person name="Liu J.Z."/>
            <person name="Shao H.Z."/>
            <person name="Wang X."/>
            <person name="Wang C.C."/>
            <person name="Yang T.C."/>
            <person name="Huo Q.B."/>
            <person name="Li W."/>
            <person name="Chen H.Y."/>
            <person name="Chen S.E."/>
            <person name="Zhou L.G."/>
            <person name="Ni X.B."/>
            <person name="Tian J.H."/>
            <person name="Sheng Y."/>
            <person name="Liu T."/>
            <person name="Pan Y.S."/>
            <person name="Xia L.Y."/>
            <person name="Li J."/>
            <person name="Zhao F."/>
            <person name="Cao W.C."/>
        </authorList>
    </citation>
    <scope>NUCLEOTIDE SEQUENCE [LARGE SCALE GENOMIC DNA]</scope>
    <source>
        <strain evidence="4">HaeL-2018</strain>
    </source>
</reference>
<keyword evidence="1" id="KW-0479">Metal-binding</keyword>
<dbReference type="OrthoDB" id="6488226at2759"/>
<keyword evidence="1" id="KW-0863">Zinc-finger</keyword>
<organism evidence="4 5">
    <name type="scientific">Haemaphysalis longicornis</name>
    <name type="common">Bush tick</name>
    <dbReference type="NCBI Taxonomy" id="44386"/>
    <lineage>
        <taxon>Eukaryota</taxon>
        <taxon>Metazoa</taxon>
        <taxon>Ecdysozoa</taxon>
        <taxon>Arthropoda</taxon>
        <taxon>Chelicerata</taxon>
        <taxon>Arachnida</taxon>
        <taxon>Acari</taxon>
        <taxon>Parasitiformes</taxon>
        <taxon>Ixodida</taxon>
        <taxon>Ixodoidea</taxon>
        <taxon>Ixodidae</taxon>
        <taxon>Haemaphysalinae</taxon>
        <taxon>Haemaphysalis</taxon>
    </lineage>
</organism>
<dbReference type="InterPro" id="IPR001878">
    <property type="entry name" value="Znf_CCHC"/>
</dbReference>
<evidence type="ECO:0000313" key="5">
    <source>
        <dbReference type="Proteomes" id="UP000821853"/>
    </source>
</evidence>
<comment type="caution">
    <text evidence="4">The sequence shown here is derived from an EMBL/GenBank/DDBJ whole genome shotgun (WGS) entry which is preliminary data.</text>
</comment>
<dbReference type="PROSITE" id="PS50158">
    <property type="entry name" value="ZF_CCHC"/>
    <property type="match status" value="1"/>
</dbReference>
<feature type="compositionally biased region" description="Basic and acidic residues" evidence="2">
    <location>
        <begin position="160"/>
        <end position="169"/>
    </location>
</feature>
<gene>
    <name evidence="4" type="ORF">HPB48_018573</name>
</gene>
<dbReference type="AlphaFoldDB" id="A0A9J6G5M5"/>
<feature type="region of interest" description="Disordered" evidence="2">
    <location>
        <begin position="132"/>
        <end position="169"/>
    </location>
</feature>
<dbReference type="EMBL" id="JABSTR010000005">
    <property type="protein sequence ID" value="KAH9370395.1"/>
    <property type="molecule type" value="Genomic_DNA"/>
</dbReference>
<accession>A0A9J6G5M5</accession>
<keyword evidence="5" id="KW-1185">Reference proteome</keyword>
<proteinExistence type="predicted"/>
<evidence type="ECO:0000256" key="2">
    <source>
        <dbReference type="SAM" id="MobiDB-lite"/>
    </source>
</evidence>
<evidence type="ECO:0000313" key="4">
    <source>
        <dbReference type="EMBL" id="KAH9370395.1"/>
    </source>
</evidence>
<dbReference type="GO" id="GO:0008270">
    <property type="term" value="F:zinc ion binding"/>
    <property type="evidence" value="ECO:0007669"/>
    <property type="project" value="UniProtKB-KW"/>
</dbReference>
<evidence type="ECO:0000256" key="1">
    <source>
        <dbReference type="PROSITE-ProRule" id="PRU00047"/>
    </source>
</evidence>